<evidence type="ECO:0000313" key="2">
    <source>
        <dbReference type="Proteomes" id="UP000070133"/>
    </source>
</evidence>
<keyword evidence="2" id="KW-1185">Reference proteome</keyword>
<dbReference type="AlphaFoldDB" id="A0A139HW41"/>
<sequence length="98" mass="11166">MLSLEVEELMVLSATRRLWLHSPGESTAPRVDMRKALHGASQSIAASAWWSFLYSCTRTLVPAMLIWIYVNNDRDGKEPREVACLFLLASAVFRIYFC</sequence>
<name>A0A139HW41_9PEZI</name>
<protein>
    <submittedName>
        <fullName evidence="1">Uncharacterized protein</fullName>
    </submittedName>
</protein>
<gene>
    <name evidence="1" type="ORF">AC578_8574</name>
</gene>
<accession>A0A139HW41</accession>
<dbReference type="Proteomes" id="UP000070133">
    <property type="component" value="Unassembled WGS sequence"/>
</dbReference>
<organism evidence="1 2">
    <name type="scientific">Pseudocercospora eumusae</name>
    <dbReference type="NCBI Taxonomy" id="321146"/>
    <lineage>
        <taxon>Eukaryota</taxon>
        <taxon>Fungi</taxon>
        <taxon>Dikarya</taxon>
        <taxon>Ascomycota</taxon>
        <taxon>Pezizomycotina</taxon>
        <taxon>Dothideomycetes</taxon>
        <taxon>Dothideomycetidae</taxon>
        <taxon>Mycosphaerellales</taxon>
        <taxon>Mycosphaerellaceae</taxon>
        <taxon>Pseudocercospora</taxon>
    </lineage>
</organism>
<reference evidence="1 2" key="1">
    <citation type="submission" date="2015-07" db="EMBL/GenBank/DDBJ databases">
        <title>Comparative genomics of the Sigatoka disease complex on banana suggests a link between parallel evolutionary changes in Pseudocercospora fijiensis and Pseudocercospora eumusae and increased virulence on the banana host.</title>
        <authorList>
            <person name="Chang T.-C."/>
            <person name="Salvucci A."/>
            <person name="Crous P.W."/>
            <person name="Stergiopoulos I."/>
        </authorList>
    </citation>
    <scope>NUCLEOTIDE SEQUENCE [LARGE SCALE GENOMIC DNA]</scope>
    <source>
        <strain evidence="1 2">CBS 114824</strain>
    </source>
</reference>
<comment type="caution">
    <text evidence="1">The sequence shown here is derived from an EMBL/GenBank/DDBJ whole genome shotgun (WGS) entry which is preliminary data.</text>
</comment>
<evidence type="ECO:0000313" key="1">
    <source>
        <dbReference type="EMBL" id="KXT06656.1"/>
    </source>
</evidence>
<proteinExistence type="predicted"/>
<dbReference type="EMBL" id="LFZN01000005">
    <property type="protein sequence ID" value="KXT06656.1"/>
    <property type="molecule type" value="Genomic_DNA"/>
</dbReference>